<comment type="caution">
    <text evidence="4">The sequence shown here is derived from an EMBL/GenBank/DDBJ whole genome shotgun (WGS) entry which is preliminary data.</text>
</comment>
<reference evidence="4 5" key="1">
    <citation type="submission" date="2018-07" db="EMBL/GenBank/DDBJ databases">
        <title>Genomic Encyclopedia of Type Strains, Phase IV (KMG-IV): sequencing the most valuable type-strain genomes for metagenomic binning, comparative biology and taxonomic classification.</title>
        <authorList>
            <person name="Goeker M."/>
        </authorList>
    </citation>
    <scope>NUCLEOTIDE SEQUENCE [LARGE SCALE GENOMIC DNA]</scope>
    <source>
        <strain evidence="4 5">DSM 21410</strain>
    </source>
</reference>
<keyword evidence="2" id="KW-1133">Transmembrane helix</keyword>
<keyword evidence="5" id="KW-1185">Reference proteome</keyword>
<dbReference type="EMBL" id="QPJS01000003">
    <property type="protein sequence ID" value="RCX03168.1"/>
    <property type="molecule type" value="Genomic_DNA"/>
</dbReference>
<dbReference type="PROSITE" id="PS51257">
    <property type="entry name" value="PROKAR_LIPOPROTEIN"/>
    <property type="match status" value="1"/>
</dbReference>
<evidence type="ECO:0000313" key="4">
    <source>
        <dbReference type="EMBL" id="RCX03168.1"/>
    </source>
</evidence>
<gene>
    <name evidence="4" type="ORF">DES35_10347</name>
</gene>
<proteinExistence type="predicted"/>
<protein>
    <submittedName>
        <fullName evidence="4">Ig-like domain-containing protein</fullName>
    </submittedName>
</protein>
<feature type="domain" description="SbsA Ig-like" evidence="3">
    <location>
        <begin position="45"/>
        <end position="144"/>
    </location>
</feature>
<dbReference type="Proteomes" id="UP000253517">
    <property type="component" value="Unassembled WGS sequence"/>
</dbReference>
<keyword evidence="1" id="KW-0732">Signal</keyword>
<feature type="transmembrane region" description="Helical" evidence="2">
    <location>
        <begin position="21"/>
        <end position="42"/>
    </location>
</feature>
<dbReference type="Pfam" id="PF13205">
    <property type="entry name" value="Big_5"/>
    <property type="match status" value="1"/>
</dbReference>
<dbReference type="InterPro" id="IPR032812">
    <property type="entry name" value="SbsA_Ig"/>
</dbReference>
<organism evidence="4 5">
    <name type="scientific">Schleiferia thermophila</name>
    <dbReference type="NCBI Taxonomy" id="884107"/>
    <lineage>
        <taxon>Bacteria</taxon>
        <taxon>Pseudomonadati</taxon>
        <taxon>Bacteroidota</taxon>
        <taxon>Flavobacteriia</taxon>
        <taxon>Flavobacteriales</taxon>
        <taxon>Schleiferiaceae</taxon>
        <taxon>Schleiferia</taxon>
    </lineage>
</organism>
<evidence type="ECO:0000256" key="2">
    <source>
        <dbReference type="SAM" id="Phobius"/>
    </source>
</evidence>
<sequence length="550" mass="62746">MIMEVVKFLLNLLFFFTKSKIVIFVTIFLISACANIGVITGGEKDETPPRVVKEIPENFKKNFDSKTIIIQFDEYLATTNLRSEITISPEPDFKPVYSIKGKNLIIKFDGELKPNTTYTISFGRGIADLNENNVLLNYTYVFSTGSFIDTNSIYGYVRDIVSLKPAVGFLVGLIPYSETSLDSLVFKKPRYYSLSDSIGFFKINYLPSDSFFILTFEDKNKSFQLQQDVENAGFLPLKLSSDTALVVLYSAPQIKKPRPLMAKLTSDHSMYFTYQVPIKNISVRDVKNYEDINFFKNQTADTIEVFFNNLIKDSVLVEVKSELGTDTILLRKREPLKGKIALKQISRSQISGLDSLVLFSNFPISHMDTTKISIFQEDTLPISFKDVYFDERIVVINFNKKPNSSYKIRFLPGAVFFNSSVYNEDTLFFAIKVLQNEDFGILRLHISLDTLPKGTVLKLMTGNKTLFQQTIKSEFLDLVVENLLPGNYSLQLFVDENEDGLWNAGDIFSGKLPEPILLYPEEISLRANWELDIEWTISIKELLVRFVSPQ</sequence>
<keyword evidence="2" id="KW-0812">Transmembrane</keyword>
<name>A0A369A437_9FLAO</name>
<evidence type="ECO:0000313" key="5">
    <source>
        <dbReference type="Proteomes" id="UP000253517"/>
    </source>
</evidence>
<accession>A0A369A437</accession>
<dbReference type="AlphaFoldDB" id="A0A369A437"/>
<evidence type="ECO:0000256" key="1">
    <source>
        <dbReference type="ARBA" id="ARBA00022729"/>
    </source>
</evidence>
<evidence type="ECO:0000259" key="3">
    <source>
        <dbReference type="Pfam" id="PF13205"/>
    </source>
</evidence>
<keyword evidence="2" id="KW-0472">Membrane</keyword>